<evidence type="ECO:0000313" key="13">
    <source>
        <dbReference type="Proteomes" id="UP001611075"/>
    </source>
</evidence>
<evidence type="ECO:0000256" key="3">
    <source>
        <dbReference type="ARBA" id="ARBA00022723"/>
    </source>
</evidence>
<dbReference type="SUPFAM" id="SSF55486">
    <property type="entry name" value="Metalloproteases ('zincins'), catalytic domain"/>
    <property type="match status" value="1"/>
</dbReference>
<feature type="signal peptide" evidence="8">
    <location>
        <begin position="1"/>
        <end position="27"/>
    </location>
</feature>
<dbReference type="Pfam" id="PF02868">
    <property type="entry name" value="Peptidase_M4_C"/>
    <property type="match status" value="1"/>
</dbReference>
<evidence type="ECO:0000256" key="1">
    <source>
        <dbReference type="ARBA" id="ARBA00009388"/>
    </source>
</evidence>
<keyword evidence="6" id="KW-0862">Zinc</keyword>
<feature type="chain" id="PRO_5046048715" evidence="8">
    <location>
        <begin position="28"/>
        <end position="896"/>
    </location>
</feature>
<dbReference type="Gene3D" id="1.10.390.10">
    <property type="entry name" value="Neutral Protease Domain 2"/>
    <property type="match status" value="1"/>
</dbReference>
<evidence type="ECO:0000256" key="2">
    <source>
        <dbReference type="ARBA" id="ARBA00022670"/>
    </source>
</evidence>
<evidence type="ECO:0000256" key="8">
    <source>
        <dbReference type="SAM" id="SignalP"/>
    </source>
</evidence>
<dbReference type="InterPro" id="IPR011096">
    <property type="entry name" value="FTP_domain"/>
</dbReference>
<evidence type="ECO:0000259" key="11">
    <source>
        <dbReference type="Pfam" id="PF07504"/>
    </source>
</evidence>
<feature type="domain" description="FTP" evidence="11">
    <location>
        <begin position="58"/>
        <end position="99"/>
    </location>
</feature>
<keyword evidence="7" id="KW-0482">Metalloprotease</keyword>
<dbReference type="Proteomes" id="UP001611075">
    <property type="component" value="Unassembled WGS sequence"/>
</dbReference>
<dbReference type="Pfam" id="PF01447">
    <property type="entry name" value="Peptidase_M4"/>
    <property type="match status" value="1"/>
</dbReference>
<dbReference type="EMBL" id="JBIRPU010000003">
    <property type="protein sequence ID" value="MFI0792727.1"/>
    <property type="molecule type" value="Genomic_DNA"/>
</dbReference>
<dbReference type="PRINTS" id="PR00730">
    <property type="entry name" value="THERMOLYSIN"/>
</dbReference>
<feature type="domain" description="Peptidase M4" evidence="9">
    <location>
        <begin position="195"/>
        <end position="339"/>
    </location>
</feature>
<sequence>MKKSLAAASAALLTGGLLTCVATTAQAAAPTPDPSAARADSVLRSNPGAVQGASGEAYQAVRTKVDADGASHTRYSRTYQGLRVYGGDFVIHAKANGEYAGASVGLAAPLTLAASPKVTSAKAKEAARKEFSGSLTAVGAPELFVDASSGKGRLAWETVASGWKADKQTPSKLHVVTDAVTGKVIGSYDEIETVTGTGTGIYTGAVSIDTTLSGSTYQMIDPVRGNGRTCDMNNGTSTCTTFTDADNAWGTGANSNRQSAGVDAHFGAAMTFDYFKNMHGRNGIFGNGTGVPSRVHYGSAYVNAFWDGAQMTYGDGSGNARPLVSIDVAGHEMSHGVTEALAGLVYSGESGGLNESTSDIFGNMVEFYANAPSDPGDYQVGEKININGDNTPLRYMYNPTLDGSSDSCWSTSTKNKDVHYSSGVGNHFFFNLAEGTGSTAYGTSPVCGSAPAVTGIGRAKAEKIWYRALDVYFTSNTSYVNTTTPANTSRAYTLKAATDLYGNCSTEYKAVQAAWTAVNVAGNDAPCSSTGNEFSVTLSPTSGSAAPGGSVATTVATATTSGTAQTVTFSATGLPTGATASFSPASVTSGASSTLTIATTSATPAGTYNVTVTGTGTAAKTATYSLTVTGGDTGNDFSVTLSPTSGSVAAGGSATTTVATATTSGTAQTVTFSATGLPTGATASFSPASVTSGASSTLTIATTSGTPSGTYNVTVTGTGASAKTATYSLTVTGTGGCTGTGQKLGNPGFESGSTAWTSSYGLIGQHGTMAAARTGTYSAWLGGGSTGVTRTETLSQSVSLPAGCSSYNFSFWLHIDTDESPYAQYDKLTVQVLNSSGTVLGTLATYSNLNSASGYSQKSFSLASYAGQTVTLKFTGTEDPYLQTSFVIDDTAVNVA</sequence>
<accession>A0ABW7SKG2</accession>
<keyword evidence="5" id="KW-0378">Hydrolase</keyword>
<dbReference type="CDD" id="cd09597">
    <property type="entry name" value="M4_TLP"/>
    <property type="match status" value="1"/>
</dbReference>
<reference evidence="12 13" key="1">
    <citation type="submission" date="2024-10" db="EMBL/GenBank/DDBJ databases">
        <title>The Natural Products Discovery Center: Release of the First 8490 Sequenced Strains for Exploring Actinobacteria Biosynthetic Diversity.</title>
        <authorList>
            <person name="Kalkreuter E."/>
            <person name="Kautsar S.A."/>
            <person name="Yang D."/>
            <person name="Bader C.D."/>
            <person name="Teijaro C.N."/>
            <person name="Fluegel L."/>
            <person name="Davis C.M."/>
            <person name="Simpson J.R."/>
            <person name="Lauterbach L."/>
            <person name="Steele A.D."/>
            <person name="Gui C."/>
            <person name="Meng S."/>
            <person name="Li G."/>
            <person name="Viehrig K."/>
            <person name="Ye F."/>
            <person name="Su P."/>
            <person name="Kiefer A.F."/>
            <person name="Nichols A."/>
            <person name="Cepeda A.J."/>
            <person name="Yan W."/>
            <person name="Fan B."/>
            <person name="Jiang Y."/>
            <person name="Adhikari A."/>
            <person name="Zheng C.-J."/>
            <person name="Schuster L."/>
            <person name="Cowan T.M."/>
            <person name="Smanski M.J."/>
            <person name="Chevrette M.G."/>
            <person name="De Carvalho L.P.S."/>
            <person name="Shen B."/>
        </authorList>
    </citation>
    <scope>NUCLEOTIDE SEQUENCE [LARGE SCALE GENOMIC DNA]</scope>
    <source>
        <strain evidence="12 13">NPDC021253</strain>
    </source>
</reference>
<evidence type="ECO:0000256" key="7">
    <source>
        <dbReference type="ARBA" id="ARBA00023049"/>
    </source>
</evidence>
<feature type="domain" description="Peptidase M4 C-terminal" evidence="10">
    <location>
        <begin position="342"/>
        <end position="520"/>
    </location>
</feature>
<evidence type="ECO:0000256" key="4">
    <source>
        <dbReference type="ARBA" id="ARBA00022729"/>
    </source>
</evidence>
<dbReference type="InterPro" id="IPR050728">
    <property type="entry name" value="Zinc_Metalloprotease_M4"/>
</dbReference>
<dbReference type="InterPro" id="IPR001570">
    <property type="entry name" value="Peptidase_M4_C_domain"/>
</dbReference>
<dbReference type="PANTHER" id="PTHR33794:SF1">
    <property type="entry name" value="BACILLOLYSIN"/>
    <property type="match status" value="1"/>
</dbReference>
<dbReference type="InterPro" id="IPR027268">
    <property type="entry name" value="Peptidase_M4/M1_CTD_sf"/>
</dbReference>
<keyword evidence="2" id="KW-0645">Protease</keyword>
<protein>
    <submittedName>
        <fullName evidence="12">M4 family metallopeptidase</fullName>
    </submittedName>
</protein>
<evidence type="ECO:0000259" key="9">
    <source>
        <dbReference type="Pfam" id="PF01447"/>
    </source>
</evidence>
<keyword evidence="13" id="KW-1185">Reference proteome</keyword>
<dbReference type="InterPro" id="IPR023612">
    <property type="entry name" value="Peptidase_M4"/>
</dbReference>
<comment type="caution">
    <text evidence="12">The sequence shown here is derived from an EMBL/GenBank/DDBJ whole genome shotgun (WGS) entry which is preliminary data.</text>
</comment>
<dbReference type="Pfam" id="PF07504">
    <property type="entry name" value="FTP"/>
    <property type="match status" value="1"/>
</dbReference>
<dbReference type="Gene3D" id="3.10.170.10">
    <property type="match status" value="1"/>
</dbReference>
<dbReference type="Gene3D" id="3.10.450.490">
    <property type="match status" value="1"/>
</dbReference>
<evidence type="ECO:0000256" key="6">
    <source>
        <dbReference type="ARBA" id="ARBA00022833"/>
    </source>
</evidence>
<dbReference type="Gene3D" id="2.60.120.260">
    <property type="entry name" value="Galactose-binding domain-like"/>
    <property type="match status" value="1"/>
</dbReference>
<gene>
    <name evidence="12" type="ORF">ACH4OY_08510</name>
</gene>
<evidence type="ECO:0000259" key="10">
    <source>
        <dbReference type="Pfam" id="PF02868"/>
    </source>
</evidence>
<keyword evidence="4 8" id="KW-0732">Signal</keyword>
<dbReference type="InterPro" id="IPR013856">
    <property type="entry name" value="Peptidase_M4_domain"/>
</dbReference>
<evidence type="ECO:0000256" key="5">
    <source>
        <dbReference type="ARBA" id="ARBA00022801"/>
    </source>
</evidence>
<comment type="similarity">
    <text evidence="1">Belongs to the peptidase M4 family.</text>
</comment>
<keyword evidence="3" id="KW-0479">Metal-binding</keyword>
<name>A0ABW7SKG2_9ACTN</name>
<proteinExistence type="inferred from homology"/>
<evidence type="ECO:0000313" key="12">
    <source>
        <dbReference type="EMBL" id="MFI0792727.1"/>
    </source>
</evidence>
<dbReference type="PANTHER" id="PTHR33794">
    <property type="entry name" value="BACILLOLYSIN"/>
    <property type="match status" value="1"/>
</dbReference>
<dbReference type="RefSeq" id="WP_396677581.1">
    <property type="nucleotide sequence ID" value="NZ_JBIRPU010000003.1"/>
</dbReference>
<organism evidence="12 13">
    <name type="scientific">Micromonospora rubida</name>
    <dbReference type="NCBI Taxonomy" id="2697657"/>
    <lineage>
        <taxon>Bacteria</taxon>
        <taxon>Bacillati</taxon>
        <taxon>Actinomycetota</taxon>
        <taxon>Actinomycetes</taxon>
        <taxon>Micromonosporales</taxon>
        <taxon>Micromonosporaceae</taxon>
        <taxon>Micromonospora</taxon>
    </lineage>
</organism>